<protein>
    <submittedName>
        <fullName evidence="1">Uncharacterized protein</fullName>
    </submittedName>
</protein>
<accession>A0A439D8Q3</accession>
<comment type="caution">
    <text evidence="1">The sequence shown here is derived from an EMBL/GenBank/DDBJ whole genome shotgun (WGS) entry which is preliminary data.</text>
</comment>
<keyword evidence="2" id="KW-1185">Reference proteome</keyword>
<dbReference type="Proteomes" id="UP000286045">
    <property type="component" value="Unassembled WGS sequence"/>
</dbReference>
<dbReference type="EMBL" id="RYZI01000101">
    <property type="protein sequence ID" value="RWA10784.1"/>
    <property type="molecule type" value="Genomic_DNA"/>
</dbReference>
<gene>
    <name evidence="1" type="ORF">EKO27_g4303</name>
</gene>
<organism evidence="1 2">
    <name type="scientific">Xylaria grammica</name>
    <dbReference type="NCBI Taxonomy" id="363999"/>
    <lineage>
        <taxon>Eukaryota</taxon>
        <taxon>Fungi</taxon>
        <taxon>Dikarya</taxon>
        <taxon>Ascomycota</taxon>
        <taxon>Pezizomycotina</taxon>
        <taxon>Sordariomycetes</taxon>
        <taxon>Xylariomycetidae</taxon>
        <taxon>Xylariales</taxon>
        <taxon>Xylariaceae</taxon>
        <taxon>Xylaria</taxon>
    </lineage>
</organism>
<reference evidence="1 2" key="1">
    <citation type="submission" date="2018-12" db="EMBL/GenBank/DDBJ databases">
        <title>Draft genome sequence of Xylaria grammica IHI A82.</title>
        <authorList>
            <person name="Buettner E."/>
            <person name="Kellner H."/>
        </authorList>
    </citation>
    <scope>NUCLEOTIDE SEQUENCE [LARGE SCALE GENOMIC DNA]</scope>
    <source>
        <strain evidence="1 2">IHI A82</strain>
    </source>
</reference>
<dbReference type="AlphaFoldDB" id="A0A439D8Q3"/>
<evidence type="ECO:0000313" key="2">
    <source>
        <dbReference type="Proteomes" id="UP000286045"/>
    </source>
</evidence>
<evidence type="ECO:0000313" key="1">
    <source>
        <dbReference type="EMBL" id="RWA10784.1"/>
    </source>
</evidence>
<proteinExistence type="predicted"/>
<sequence>MEKRNADEPRVLGRLFAATINQQAGLEKLYKLTSSLDSEQGFAVEGMLRKITVSIDGLARPVTWWAETTTAVAHDEWIETSTENGAKVLIPMIEAWKARLQSRTMGHAITSSTIKQICS</sequence>
<name>A0A439D8Q3_9PEZI</name>